<feature type="compositionally biased region" description="Basic and acidic residues" evidence="1">
    <location>
        <begin position="333"/>
        <end position="357"/>
    </location>
</feature>
<feature type="compositionally biased region" description="Basic and acidic residues" evidence="1">
    <location>
        <begin position="417"/>
        <end position="475"/>
    </location>
</feature>
<keyword evidence="3" id="KW-1185">Reference proteome</keyword>
<dbReference type="OrthoDB" id="3265210at2759"/>
<feature type="compositionally biased region" description="Polar residues" evidence="1">
    <location>
        <begin position="291"/>
        <end position="303"/>
    </location>
</feature>
<evidence type="ECO:0000313" key="3">
    <source>
        <dbReference type="Proteomes" id="UP000294933"/>
    </source>
</evidence>
<dbReference type="EMBL" id="ML170167">
    <property type="protein sequence ID" value="TDL24137.1"/>
    <property type="molecule type" value="Genomic_DNA"/>
</dbReference>
<dbReference type="Proteomes" id="UP000294933">
    <property type="component" value="Unassembled WGS sequence"/>
</dbReference>
<name>A0A4Y7Q902_9AGAM</name>
<feature type="region of interest" description="Disordered" evidence="1">
    <location>
        <begin position="264"/>
        <end position="357"/>
    </location>
</feature>
<feature type="compositionally biased region" description="Basic and acidic residues" evidence="1">
    <location>
        <begin position="395"/>
        <end position="405"/>
    </location>
</feature>
<evidence type="ECO:0000256" key="1">
    <source>
        <dbReference type="SAM" id="MobiDB-lite"/>
    </source>
</evidence>
<feature type="compositionally biased region" description="Low complexity" evidence="1">
    <location>
        <begin position="476"/>
        <end position="499"/>
    </location>
</feature>
<protein>
    <submittedName>
        <fullName evidence="2">Uncharacterized protein</fullName>
    </submittedName>
</protein>
<proteinExistence type="predicted"/>
<dbReference type="AlphaFoldDB" id="A0A4Y7Q902"/>
<dbReference type="STRING" id="50990.A0A4Y7Q902"/>
<feature type="region of interest" description="Disordered" evidence="1">
    <location>
        <begin position="106"/>
        <end position="180"/>
    </location>
</feature>
<organism evidence="2 3">
    <name type="scientific">Rickenella mellea</name>
    <dbReference type="NCBI Taxonomy" id="50990"/>
    <lineage>
        <taxon>Eukaryota</taxon>
        <taxon>Fungi</taxon>
        <taxon>Dikarya</taxon>
        <taxon>Basidiomycota</taxon>
        <taxon>Agaricomycotina</taxon>
        <taxon>Agaricomycetes</taxon>
        <taxon>Hymenochaetales</taxon>
        <taxon>Rickenellaceae</taxon>
        <taxon>Rickenella</taxon>
    </lineage>
</organism>
<feature type="region of interest" description="Disordered" evidence="1">
    <location>
        <begin position="373"/>
        <end position="536"/>
    </location>
</feature>
<dbReference type="VEuPathDB" id="FungiDB:BD410DRAFT_854011"/>
<evidence type="ECO:0000313" key="2">
    <source>
        <dbReference type="EMBL" id="TDL24137.1"/>
    </source>
</evidence>
<reference evidence="2 3" key="1">
    <citation type="submission" date="2018-06" db="EMBL/GenBank/DDBJ databases">
        <title>A transcriptomic atlas of mushroom development highlights an independent origin of complex multicellularity.</title>
        <authorList>
            <consortium name="DOE Joint Genome Institute"/>
            <person name="Krizsan K."/>
            <person name="Almasi E."/>
            <person name="Merenyi Z."/>
            <person name="Sahu N."/>
            <person name="Viragh M."/>
            <person name="Koszo T."/>
            <person name="Mondo S."/>
            <person name="Kiss B."/>
            <person name="Balint B."/>
            <person name="Kues U."/>
            <person name="Barry K."/>
            <person name="Hegedus J.C."/>
            <person name="Henrissat B."/>
            <person name="Johnson J."/>
            <person name="Lipzen A."/>
            <person name="Ohm R."/>
            <person name="Nagy I."/>
            <person name="Pangilinan J."/>
            <person name="Yan J."/>
            <person name="Xiong Y."/>
            <person name="Grigoriev I.V."/>
            <person name="Hibbett D.S."/>
            <person name="Nagy L.G."/>
        </authorList>
    </citation>
    <scope>NUCLEOTIDE SEQUENCE [LARGE SCALE GENOMIC DNA]</scope>
    <source>
        <strain evidence="2 3">SZMC22713</strain>
    </source>
</reference>
<sequence length="667" mass="75334">MELTRGTVKLADPHPDGNDCDDEGGGRCRCARGRVAVEVSEDGRFTWRFVPDARRAPGVDDEGAWPRVVDFCGENVEMTRDEWDIYKLDGAYDCLVRPAPLLTRITPAASSSTSSTTTQETLKPPQPHAPKGKRRLSTSPSLRPHSIDDRDTPTTGVQKKFKTVDLSDGWSSPSDTYDDDDEVEKMVVDGGAHRGGSVNGNGFAFGNMNMNGNGKLYLKSERLRKVRANKEEARRLRKEWTERWRQRRAAAGHAKSAADELDELDGLPSAFNDPPIFSTPAPLNTAKRKAQTPSSTDRSSSHPPDSEDLSDTEVTTATAAKRTRMLSPGAVHRAMEQKRKERERKRKEEMDRRWRERAEVRRGVLMDEVLRDVPLGSTTTTNEFAYGQPPPGAGDFDRDGQREENTNLNGTNENDAEDRGKDEEDEEAKHRAAIEESRRKIAELEKDRPLWEEHARRRRAQEEAEAKANARRKTETTAAHHASASSSSKHTQHQQQQHQKTQEHPSTGPSHAQKRARLRAELRAEEQNASTSGRWTPTRALERYHILSARFDTSSFAAGDPLTFELIPWPVFSPPGQLRVEDITWTRVEDFFARIRECLRREHGRAGGEERYRRVVGESHKRFHPDRWRGRNVLVGVEDEEERECLEGAANTVAQALTPLWKEATGR</sequence>
<feature type="region of interest" description="Disordered" evidence="1">
    <location>
        <begin position="1"/>
        <end position="24"/>
    </location>
</feature>
<accession>A0A4Y7Q902</accession>
<gene>
    <name evidence="2" type="ORF">BD410DRAFT_854011</name>
</gene>